<accession>A0A7K1L4W1</accession>
<keyword evidence="3" id="KW-1185">Reference proteome</keyword>
<sequence length="238" mass="24650">MRATAKWILAASAAVGAALLGGGPLTAAGKVHGFADAALAYTGLVIGLLGVGWAIWHTADALIPPLTLPSSLDQEPQLKGLRERIAREPGAFYGPYGTSVADLRTALAFHRTVAANLAAALATEQDPARREVISAKIEQARTAVEMIQQRSRGVMELTHAWHVRAQLRRARFHTMLGAAVTALGAVVFLAATGDAPAHGPKPAGGAAPLVTRAHLASNAPASKPVRAVSAVQVSVSHR</sequence>
<evidence type="ECO:0000313" key="3">
    <source>
        <dbReference type="Proteomes" id="UP000432015"/>
    </source>
</evidence>
<keyword evidence="1" id="KW-0472">Membrane</keyword>
<organism evidence="2 3">
    <name type="scientific">Actinomadura litoris</name>
    <dbReference type="NCBI Taxonomy" id="2678616"/>
    <lineage>
        <taxon>Bacteria</taxon>
        <taxon>Bacillati</taxon>
        <taxon>Actinomycetota</taxon>
        <taxon>Actinomycetes</taxon>
        <taxon>Streptosporangiales</taxon>
        <taxon>Thermomonosporaceae</taxon>
        <taxon>Actinomadura</taxon>
    </lineage>
</organism>
<proteinExistence type="predicted"/>
<feature type="transmembrane region" description="Helical" evidence="1">
    <location>
        <begin position="172"/>
        <end position="191"/>
    </location>
</feature>
<protein>
    <submittedName>
        <fullName evidence="2">Uncharacterized protein</fullName>
    </submittedName>
</protein>
<comment type="caution">
    <text evidence="2">The sequence shown here is derived from an EMBL/GenBank/DDBJ whole genome shotgun (WGS) entry which is preliminary data.</text>
</comment>
<feature type="transmembrane region" description="Helical" evidence="1">
    <location>
        <begin position="38"/>
        <end position="56"/>
    </location>
</feature>
<evidence type="ECO:0000313" key="2">
    <source>
        <dbReference type="EMBL" id="MUN39474.1"/>
    </source>
</evidence>
<keyword evidence="1" id="KW-1133">Transmembrane helix</keyword>
<dbReference type="Proteomes" id="UP000432015">
    <property type="component" value="Unassembled WGS sequence"/>
</dbReference>
<name>A0A7K1L4W1_9ACTN</name>
<dbReference type="RefSeq" id="WP_156218635.1">
    <property type="nucleotide sequence ID" value="NZ_WOFH01000008.1"/>
</dbReference>
<gene>
    <name evidence="2" type="ORF">GNZ18_23160</name>
</gene>
<reference evidence="2 3" key="1">
    <citation type="submission" date="2019-11" db="EMBL/GenBank/DDBJ databases">
        <authorList>
            <person name="Cao P."/>
        </authorList>
    </citation>
    <scope>NUCLEOTIDE SEQUENCE [LARGE SCALE GENOMIC DNA]</scope>
    <source>
        <strain evidence="2 3">NEAU-AAG5</strain>
    </source>
</reference>
<evidence type="ECO:0000256" key="1">
    <source>
        <dbReference type="SAM" id="Phobius"/>
    </source>
</evidence>
<dbReference type="AlphaFoldDB" id="A0A7K1L4W1"/>
<dbReference type="EMBL" id="WOFH01000008">
    <property type="protein sequence ID" value="MUN39474.1"/>
    <property type="molecule type" value="Genomic_DNA"/>
</dbReference>
<keyword evidence="1" id="KW-0812">Transmembrane</keyword>